<organism evidence="2 3">
    <name type="scientific">Angustibacter aerolatus</name>
    <dbReference type="NCBI Taxonomy" id="1162965"/>
    <lineage>
        <taxon>Bacteria</taxon>
        <taxon>Bacillati</taxon>
        <taxon>Actinomycetota</taxon>
        <taxon>Actinomycetes</taxon>
        <taxon>Kineosporiales</taxon>
        <taxon>Kineosporiaceae</taxon>
    </lineage>
</organism>
<gene>
    <name evidence="2" type="ORF">GCM10025868_23800</name>
</gene>
<feature type="region of interest" description="Disordered" evidence="1">
    <location>
        <begin position="195"/>
        <end position="214"/>
    </location>
</feature>
<evidence type="ECO:0000313" key="2">
    <source>
        <dbReference type="EMBL" id="GMA87130.1"/>
    </source>
</evidence>
<keyword evidence="3" id="KW-1185">Reference proteome</keyword>
<sequence>MTGQQVRVAGGATRAAAPVPLEGGGNIAAAVAYGTVTLAAIGTTTYTCHGSGVAFGHPFLDAGVSTYSAHSASAVFVQPDPTRSPFKVANVGGVVGTVDRDRTLGIRIREGAAPVGTRLTSSVTKAQTGKVTTGLTTVVAPDFLSTATAYQAMSALDTAMGSGASKGGADLSLTITGTRAEGKAFRVTTGERFDSAGIKDLPSTSRPRCGPTRR</sequence>
<evidence type="ECO:0000256" key="1">
    <source>
        <dbReference type="SAM" id="MobiDB-lite"/>
    </source>
</evidence>
<dbReference type="EMBL" id="BSUZ01000001">
    <property type="protein sequence ID" value="GMA87130.1"/>
    <property type="molecule type" value="Genomic_DNA"/>
</dbReference>
<proteinExistence type="predicted"/>
<evidence type="ECO:0000313" key="3">
    <source>
        <dbReference type="Proteomes" id="UP001157017"/>
    </source>
</evidence>
<accession>A0ABQ6JK02</accession>
<dbReference type="Proteomes" id="UP001157017">
    <property type="component" value="Unassembled WGS sequence"/>
</dbReference>
<comment type="caution">
    <text evidence="2">The sequence shown here is derived from an EMBL/GenBank/DDBJ whole genome shotgun (WGS) entry which is preliminary data.</text>
</comment>
<protein>
    <submittedName>
        <fullName evidence="2">Uncharacterized protein</fullName>
    </submittedName>
</protein>
<reference evidence="3" key="1">
    <citation type="journal article" date="2019" name="Int. J. Syst. Evol. Microbiol.">
        <title>The Global Catalogue of Microorganisms (GCM) 10K type strain sequencing project: providing services to taxonomists for standard genome sequencing and annotation.</title>
        <authorList>
            <consortium name="The Broad Institute Genomics Platform"/>
            <consortium name="The Broad Institute Genome Sequencing Center for Infectious Disease"/>
            <person name="Wu L."/>
            <person name="Ma J."/>
        </authorList>
    </citation>
    <scope>NUCLEOTIDE SEQUENCE [LARGE SCALE GENOMIC DNA]</scope>
    <source>
        <strain evidence="3">NBRC 108730</strain>
    </source>
</reference>
<name>A0ABQ6JK02_9ACTN</name>